<reference evidence="3 5" key="2">
    <citation type="submission" date="2017-02" db="EMBL/GenBank/DDBJ databases">
        <authorList>
            <person name="Peterson S.W."/>
        </authorList>
    </citation>
    <scope>NUCLEOTIDE SEQUENCE [LARGE SCALE GENOMIC DNA]</scope>
    <source>
        <strain evidence="3 5">DSM 9653</strain>
    </source>
</reference>
<dbReference type="SUPFAM" id="SSF158682">
    <property type="entry name" value="TerB-like"/>
    <property type="match status" value="1"/>
</dbReference>
<keyword evidence="4" id="KW-1185">Reference proteome</keyword>
<dbReference type="CDD" id="cd06257">
    <property type="entry name" value="DnaJ"/>
    <property type="match status" value="1"/>
</dbReference>
<feature type="domain" description="J" evidence="1">
    <location>
        <begin position="175"/>
        <end position="249"/>
    </location>
</feature>
<dbReference type="PROSITE" id="PS50076">
    <property type="entry name" value="DNAJ_2"/>
    <property type="match status" value="1"/>
</dbReference>
<protein>
    <submittedName>
        <fullName evidence="3">DnaJ like chaperone protein</fullName>
    </submittedName>
    <submittedName>
        <fullName evidence="2">Molecular chaperone DjlA</fullName>
    </submittedName>
</protein>
<dbReference type="EMBL" id="FUYX01000001">
    <property type="protein sequence ID" value="SKB35459.1"/>
    <property type="molecule type" value="Genomic_DNA"/>
</dbReference>
<organism evidence="2 4">
    <name type="scientific">Bosea thiooxidans</name>
    <dbReference type="NCBI Taxonomy" id="53254"/>
    <lineage>
        <taxon>Bacteria</taxon>
        <taxon>Pseudomonadati</taxon>
        <taxon>Pseudomonadota</taxon>
        <taxon>Alphaproteobacteria</taxon>
        <taxon>Hyphomicrobiales</taxon>
        <taxon>Boseaceae</taxon>
        <taxon>Bosea</taxon>
    </lineage>
</organism>
<dbReference type="STRING" id="53254.SAMN05660750_00285"/>
<dbReference type="RefSeq" id="WP_055728847.1">
    <property type="nucleotide sequence ID" value="NZ_FUYX01000001.1"/>
</dbReference>
<dbReference type="OrthoDB" id="9782583at2"/>
<dbReference type="Pfam" id="PF00226">
    <property type="entry name" value="DnaJ"/>
    <property type="match status" value="1"/>
</dbReference>
<dbReference type="CDD" id="cd07316">
    <property type="entry name" value="terB_like_DjlA"/>
    <property type="match status" value="1"/>
</dbReference>
<dbReference type="InterPro" id="IPR007791">
    <property type="entry name" value="DjlA_N"/>
</dbReference>
<evidence type="ECO:0000313" key="3">
    <source>
        <dbReference type="EMBL" id="SKB35459.1"/>
    </source>
</evidence>
<dbReference type="Proteomes" id="UP000051562">
    <property type="component" value="Unassembled WGS sequence"/>
</dbReference>
<dbReference type="AlphaFoldDB" id="A0A0Q3M220"/>
<dbReference type="InterPro" id="IPR001623">
    <property type="entry name" value="DnaJ_domain"/>
</dbReference>
<accession>A0A0Q3M220</accession>
<evidence type="ECO:0000259" key="1">
    <source>
        <dbReference type="PROSITE" id="PS50076"/>
    </source>
</evidence>
<proteinExistence type="predicted"/>
<sequence length="249" mass="26730">MASSFWGALGGGGLGLVLGGPLGALVGAVAGHVLVDREGAPFGPAPRELVFTTGLVALAAKMARSDGVVTCDEVTAFRRIIEVPPEQQQRIEQLFDLAKQTSAGFEAYAAQIAGAFKDEPALLEDVLDGLFLIAAADGAIHEAEHAYLRSVAGIFGIADRDFSRIEARHARRPDDPYLVLGASREMDDAELRRHYRRLVAETHPDREIARGLPEEAIAIATRRLSAINAAWDAIRKERGMSRSLTPEPA</sequence>
<dbReference type="Gene3D" id="1.10.3680.10">
    <property type="entry name" value="TerB-like"/>
    <property type="match status" value="1"/>
</dbReference>
<dbReference type="Proteomes" id="UP000190130">
    <property type="component" value="Unassembled WGS sequence"/>
</dbReference>
<dbReference type="InterPro" id="IPR036869">
    <property type="entry name" value="J_dom_sf"/>
</dbReference>
<dbReference type="SMART" id="SM00271">
    <property type="entry name" value="DnaJ"/>
    <property type="match status" value="1"/>
</dbReference>
<name>A0A0Q3M220_9HYPH</name>
<dbReference type="EMBL" id="LMAR01000045">
    <property type="protein sequence ID" value="KQK29697.1"/>
    <property type="molecule type" value="Genomic_DNA"/>
</dbReference>
<evidence type="ECO:0000313" key="4">
    <source>
        <dbReference type="Proteomes" id="UP000051562"/>
    </source>
</evidence>
<dbReference type="Pfam" id="PF05099">
    <property type="entry name" value="TerB"/>
    <property type="match status" value="1"/>
</dbReference>
<dbReference type="InterPro" id="IPR029024">
    <property type="entry name" value="TerB-like"/>
</dbReference>
<dbReference type="Gene3D" id="1.10.287.110">
    <property type="entry name" value="DnaJ domain"/>
    <property type="match status" value="1"/>
</dbReference>
<evidence type="ECO:0000313" key="2">
    <source>
        <dbReference type="EMBL" id="KQK29697.1"/>
    </source>
</evidence>
<gene>
    <name evidence="2" type="ORF">ARD30_04895</name>
    <name evidence="3" type="ORF">SAMN05660750_00285</name>
</gene>
<dbReference type="SUPFAM" id="SSF46565">
    <property type="entry name" value="Chaperone J-domain"/>
    <property type="match status" value="1"/>
</dbReference>
<reference evidence="2 4" key="1">
    <citation type="submission" date="2015-10" db="EMBL/GenBank/DDBJ databases">
        <title>Draft genome of Bosea thiooxidans.</title>
        <authorList>
            <person name="Wang X."/>
        </authorList>
    </citation>
    <scope>NUCLEOTIDE SEQUENCE [LARGE SCALE GENOMIC DNA]</scope>
    <source>
        <strain evidence="2 4">CGMCC 9174</strain>
    </source>
</reference>
<evidence type="ECO:0000313" key="5">
    <source>
        <dbReference type="Proteomes" id="UP000190130"/>
    </source>
</evidence>